<sequence>MNKMKVVSFEVKGHVAHFRRPDTTATHLTYPFMSITAAKGLIGAIIGVEDFQTNDQIGIQIMSPVRTISQQLSMFGKEDGKQFNRPTTIELIVSPHYRIFYAGEEYVDALAEKLKADHCTYHTYLGVAYALTKPFNVEVFTVNEAVLTTEMIDILSVVPTSIVEHIEFENEKHLCRAGGFLRYYQGKRTFSHSLSFLYEKNGKPMTIQVKKDYKEDGFSLISHLGGYVCLI</sequence>
<dbReference type="GO" id="GO:0051607">
    <property type="term" value="P:defense response to virus"/>
    <property type="evidence" value="ECO:0007669"/>
    <property type="project" value="UniProtKB-KW"/>
</dbReference>
<reference evidence="2 3" key="1">
    <citation type="submission" date="2019-01" db="EMBL/GenBank/DDBJ databases">
        <title>Anoxybacillus flavithermus in powdered infant formula.</title>
        <authorList>
            <person name="Rhee M.S."/>
            <person name="Choi I.-G."/>
            <person name="Cho T.J."/>
            <person name="Park B."/>
        </authorList>
    </citation>
    <scope>NUCLEOTIDE SEQUENCE [LARGE SCALE GENOMIC DNA]</scope>
    <source>
        <strain evidence="2 3">FHS-PPAM212</strain>
    </source>
</reference>
<dbReference type="Gene3D" id="3.30.70.2660">
    <property type="match status" value="1"/>
</dbReference>
<protein>
    <submittedName>
        <fullName evidence="2">CRISPR-associated protein Cas5</fullName>
    </submittedName>
</protein>
<evidence type="ECO:0000313" key="3">
    <source>
        <dbReference type="Proteomes" id="UP000286434"/>
    </source>
</evidence>
<dbReference type="EMBL" id="SBBW01000059">
    <property type="protein sequence ID" value="RWU09429.1"/>
    <property type="molecule type" value="Genomic_DNA"/>
</dbReference>
<dbReference type="NCBIfam" id="TIGR02593">
    <property type="entry name" value="CRISPR_cas5"/>
    <property type="match status" value="1"/>
</dbReference>
<accession>A0AAX1ZYG3</accession>
<proteinExistence type="predicted"/>
<keyword evidence="1" id="KW-0051">Antiviral defense</keyword>
<dbReference type="InterPro" id="IPR013422">
    <property type="entry name" value="CRISPR-assoc_prot_Cas5_N"/>
</dbReference>
<evidence type="ECO:0000256" key="1">
    <source>
        <dbReference type="ARBA" id="ARBA00023118"/>
    </source>
</evidence>
<comment type="caution">
    <text evidence="2">The sequence shown here is derived from an EMBL/GenBank/DDBJ whole genome shotgun (WGS) entry which is preliminary data.</text>
</comment>
<dbReference type="AlphaFoldDB" id="A0AAX1ZYG3"/>
<dbReference type="Proteomes" id="UP000286434">
    <property type="component" value="Unassembled WGS sequence"/>
</dbReference>
<gene>
    <name evidence="2" type="primary">cas5</name>
    <name evidence="2" type="ORF">EA138_11555</name>
</gene>
<name>A0AAX1ZYG3_9BACL</name>
<evidence type="ECO:0000313" key="2">
    <source>
        <dbReference type="EMBL" id="RWU09429.1"/>
    </source>
</evidence>
<organism evidence="2 3">
    <name type="scientific">Anoxybacillus flavithermus</name>
    <dbReference type="NCBI Taxonomy" id="33934"/>
    <lineage>
        <taxon>Bacteria</taxon>
        <taxon>Bacillati</taxon>
        <taxon>Bacillota</taxon>
        <taxon>Bacilli</taxon>
        <taxon>Bacillales</taxon>
        <taxon>Anoxybacillaceae</taxon>
        <taxon>Anoxybacillus</taxon>
    </lineage>
</organism>